<evidence type="ECO:0000256" key="2">
    <source>
        <dbReference type="ARBA" id="ARBA00022475"/>
    </source>
</evidence>
<dbReference type="GO" id="GO:0005524">
    <property type="term" value="F:ATP binding"/>
    <property type="evidence" value="ECO:0007669"/>
    <property type="project" value="UniProtKB-KW"/>
</dbReference>
<dbReference type="PANTHER" id="PTHR42781">
    <property type="entry name" value="SPERMIDINE/PUTRESCINE IMPORT ATP-BINDING PROTEIN POTA"/>
    <property type="match status" value="1"/>
</dbReference>
<dbReference type="InterPro" id="IPR003439">
    <property type="entry name" value="ABC_transporter-like_ATP-bd"/>
</dbReference>
<dbReference type="EMBL" id="BAABIE010000011">
    <property type="protein sequence ID" value="GAA4752439.1"/>
    <property type="molecule type" value="Genomic_DNA"/>
</dbReference>
<keyword evidence="1" id="KW-0813">Transport</keyword>
<name>A0ABP8ZC88_9ACTN</name>
<dbReference type="RefSeq" id="WP_345313696.1">
    <property type="nucleotide sequence ID" value="NZ_BAABIE010000011.1"/>
</dbReference>
<keyword evidence="8" id="KW-0472">Membrane</keyword>
<evidence type="ECO:0000313" key="10">
    <source>
        <dbReference type="EMBL" id="GAA4752439.1"/>
    </source>
</evidence>
<dbReference type="Proteomes" id="UP001500822">
    <property type="component" value="Unassembled WGS sequence"/>
</dbReference>
<dbReference type="Pfam" id="PF08402">
    <property type="entry name" value="TOBE_2"/>
    <property type="match status" value="1"/>
</dbReference>
<dbReference type="SUPFAM" id="SSF52540">
    <property type="entry name" value="P-loop containing nucleoside triphosphate hydrolases"/>
    <property type="match status" value="1"/>
</dbReference>
<evidence type="ECO:0000256" key="3">
    <source>
        <dbReference type="ARBA" id="ARBA00022496"/>
    </source>
</evidence>
<evidence type="ECO:0000256" key="1">
    <source>
        <dbReference type="ARBA" id="ARBA00022448"/>
    </source>
</evidence>
<keyword evidence="4" id="KW-0547">Nucleotide-binding</keyword>
<dbReference type="PROSITE" id="PS50893">
    <property type="entry name" value="ABC_TRANSPORTER_2"/>
    <property type="match status" value="1"/>
</dbReference>
<sequence>MTETMLNVAGVSVAYGNRTVLDDVNLTVPAGSITAVLGPSGCGKTTLLRAIAGLEPITAGQISIAGEVVSDDRRQVAPEHRDVGLVPQDGALFPHLTVRRNIGFGIRSRAGRAGRVEEMVELVGLSDVADRRPAKLSGGQRQRVALARALAPAPSLIGLDEPFSALDAGLRTRLRTEVGRLLRQYGATALLVTHDPVEALALADQVVVLLDGKVRQSGTPEDVYVNPADARVGELFGDLNRVALDGQVHVVRPHEVRLAPVSASRAGQQAVGRVAAIEFRGSYHLVVVEPSGAEFEAETVISVVVPAAETVPSLGDETAVELAALPPL</sequence>
<comment type="caution">
    <text evidence="10">The sequence shown here is derived from an EMBL/GenBank/DDBJ whole genome shotgun (WGS) entry which is preliminary data.</text>
</comment>
<accession>A0ABP8ZC88</accession>
<dbReference type="CDD" id="cd03259">
    <property type="entry name" value="ABC_Carb_Solutes_like"/>
    <property type="match status" value="1"/>
</dbReference>
<gene>
    <name evidence="10" type="ORF">GCM10023217_24250</name>
</gene>
<keyword evidence="6" id="KW-0408">Iron</keyword>
<reference evidence="11" key="1">
    <citation type="journal article" date="2019" name="Int. J. Syst. Evol. Microbiol.">
        <title>The Global Catalogue of Microorganisms (GCM) 10K type strain sequencing project: providing services to taxonomists for standard genome sequencing and annotation.</title>
        <authorList>
            <consortium name="The Broad Institute Genomics Platform"/>
            <consortium name="The Broad Institute Genome Sequencing Center for Infectious Disease"/>
            <person name="Wu L."/>
            <person name="Ma J."/>
        </authorList>
    </citation>
    <scope>NUCLEOTIDE SEQUENCE [LARGE SCALE GENOMIC DNA]</scope>
    <source>
        <strain evidence="11">JCM 18077</strain>
    </source>
</reference>
<keyword evidence="7" id="KW-0406">Ion transport</keyword>
<keyword evidence="11" id="KW-1185">Reference proteome</keyword>
<dbReference type="SMART" id="SM00382">
    <property type="entry name" value="AAA"/>
    <property type="match status" value="1"/>
</dbReference>
<keyword evidence="5 10" id="KW-0067">ATP-binding</keyword>
<dbReference type="InterPro" id="IPR013611">
    <property type="entry name" value="Transp-assoc_OB_typ2"/>
</dbReference>
<feature type="domain" description="ABC transporter" evidence="9">
    <location>
        <begin position="6"/>
        <end position="236"/>
    </location>
</feature>
<dbReference type="PANTHER" id="PTHR42781:SF4">
    <property type="entry name" value="SPERMIDINE_PUTRESCINE IMPORT ATP-BINDING PROTEIN POTA"/>
    <property type="match status" value="1"/>
</dbReference>
<dbReference type="InterPro" id="IPR017871">
    <property type="entry name" value="ABC_transporter-like_CS"/>
</dbReference>
<dbReference type="PROSITE" id="PS00211">
    <property type="entry name" value="ABC_TRANSPORTER_1"/>
    <property type="match status" value="1"/>
</dbReference>
<evidence type="ECO:0000259" key="9">
    <source>
        <dbReference type="PROSITE" id="PS50893"/>
    </source>
</evidence>
<evidence type="ECO:0000256" key="6">
    <source>
        <dbReference type="ARBA" id="ARBA00023004"/>
    </source>
</evidence>
<dbReference type="InterPro" id="IPR003593">
    <property type="entry name" value="AAA+_ATPase"/>
</dbReference>
<evidence type="ECO:0000256" key="5">
    <source>
        <dbReference type="ARBA" id="ARBA00022840"/>
    </source>
</evidence>
<organism evidence="10 11">
    <name type="scientific">Gordonia alkaliphila</name>
    <dbReference type="NCBI Taxonomy" id="1053547"/>
    <lineage>
        <taxon>Bacteria</taxon>
        <taxon>Bacillati</taxon>
        <taxon>Actinomycetota</taxon>
        <taxon>Actinomycetes</taxon>
        <taxon>Mycobacteriales</taxon>
        <taxon>Gordoniaceae</taxon>
        <taxon>Gordonia</taxon>
    </lineage>
</organism>
<evidence type="ECO:0000256" key="7">
    <source>
        <dbReference type="ARBA" id="ARBA00023065"/>
    </source>
</evidence>
<protein>
    <submittedName>
        <fullName evidence="10">ABC transporter ATP-binding protein</fullName>
    </submittedName>
</protein>
<dbReference type="InterPro" id="IPR050093">
    <property type="entry name" value="ABC_SmlMolc_Importer"/>
</dbReference>
<dbReference type="InterPro" id="IPR015853">
    <property type="entry name" value="ABC_transpr_FbpC"/>
</dbReference>
<dbReference type="Pfam" id="PF00005">
    <property type="entry name" value="ABC_tran"/>
    <property type="match status" value="1"/>
</dbReference>
<dbReference type="InterPro" id="IPR027417">
    <property type="entry name" value="P-loop_NTPase"/>
</dbReference>
<evidence type="ECO:0000256" key="4">
    <source>
        <dbReference type="ARBA" id="ARBA00022741"/>
    </source>
</evidence>
<keyword evidence="3" id="KW-0410">Iron transport</keyword>
<evidence type="ECO:0000313" key="11">
    <source>
        <dbReference type="Proteomes" id="UP001500822"/>
    </source>
</evidence>
<proteinExistence type="predicted"/>
<dbReference type="Gene3D" id="3.40.50.300">
    <property type="entry name" value="P-loop containing nucleotide triphosphate hydrolases"/>
    <property type="match status" value="1"/>
</dbReference>
<evidence type="ECO:0000256" key="8">
    <source>
        <dbReference type="ARBA" id="ARBA00023136"/>
    </source>
</evidence>
<keyword evidence="2" id="KW-1003">Cell membrane</keyword>